<proteinExistence type="predicted"/>
<dbReference type="PANTHER" id="PTHR47471:SF1">
    <property type="entry name" value="PROTEIN ESSENTIAL FOR POTEXVIRUS ACCUMULATION 1"/>
    <property type="match status" value="1"/>
</dbReference>
<feature type="domain" description="GYF" evidence="2">
    <location>
        <begin position="564"/>
        <end position="615"/>
    </location>
</feature>
<feature type="compositionally biased region" description="Polar residues" evidence="1">
    <location>
        <begin position="456"/>
        <end position="468"/>
    </location>
</feature>
<dbReference type="STRING" id="3983.A0A2C9UHI1"/>
<sequence>MANNSSSDSRHGLSVAPLHQISKDMQGSDNTIPLSPQWLLPKPSESKSGVGVGESHFNAIPPFGNRLENMKLSGNGEEMPDAQKKKDVFRPSSLDMEIGRRDRWREEERDHNSSLVRKDRWRDGEKEVGDTRRMDRWMDNSSARHYEPRRAPSERWTDSVNRETNYDQRRESKWNTRWGPDDKETSARDKWMDSGRDGELPLEKGLPHPPSHGKDEREGDHYRPWRSNSSQSRGRGEPPHHQTLMSNKQVPTFSHGRGRGENTPSFHSQSWGATVLHKGESGPLKYSRTKLLDVYRMTDMKLFSKLLDGFVQVPSLTQEEALEPLALCAPNSEEMAVLKGIDKGDVVSSGAPQISKDNSLGRNLVDLQSRRAKLGSREDVSFPIDNAKDESVDNSKVGYGNYTEVSSQERQTQHHGSNTELEAMLSHKVIQDNKLKAEVIKEDTAAHRRVDEAPTSKESALQGNSTEHPGTPWRAQSLGEQLHMAMHDWREIPSDGRSRTPEMGWNQPQKDLANQWESNLVSSPYLKDEAKWQASEDPMIKRQPSVVLDREKEAKKLSQPSPENLVLYYKDPQGEIQGPFSGSDIIGWFEAGYFGIDLQVRLASASKDSPFSLLGDVMPHLRAKARPPPGFSAPKQNEFTDTASRSHFSSFGNVHSGLSELDLVRNEPRQKPVSTTEAENRFLESLMSGNMSNASQGLQGYIGNSSAGISPSGVDGGNDLYLLAKRMALERQRSLPNPYPYWPARDAATVASKSEVLSDSPMQHAKLLSSLTDNSHQPPHSQNADLMSILQGSASGINNDVTGWSNFPVQGTLDSHQDTDLHHTQNFPPQATFGQQQRLQPQRPPSLTNILSQAIDSSSGLLTPETLLPPSLSQDPQLLNMLQQQYLLQLHSQTPLPTQQMSVLDKFLLLKQQQKQEEQQQLLRQQQLLSQVLSEHHSHQRFGEPPYGQFHSSAIATGNTSVDSSRLQPLKEMLQIGSQIPVSNYQEEHPPGLMNLPPQVTQDLSYNVDSGVSSFQLPHQMFGNVNSKKNWGTILTEQNDEMHQKEPLPVSSPVGISSSLELTDKYTQEHSVVHERLDASLSVEQTSDDTGRTEETSQVAVPEVAANAVQPESPEISVSKPLSGTFEDEITKIDGTLIEQQIEKERSSDEPLVPAGAEVKKVEVREARKAAEKKSRKQKSAKSKSTDQIKGTSKNSSVQQIKQPESEMLNVGDNKFESHNGTGEIFHGTTPEKMTDNKDGISSVEIKDSQRVKSLLSSHFIVDAEMTKNGESKPAGSVPIHNAQVNSGQRAWKPAPGFKPKSLLEIQLEEQRRAQTEVAVSEITTSVNSMNLSTPWAGVVASSDPKISRETLKDASNNELNVGKPEIAPNSKSKKSQLHDLLAEEVLAKSNDKEMEVPENLSSLPSQQSTMTNMESLDDDNFIEAKETKKSRKKSAKAKGTGTKAVVPTNTDVPVSSSPIEKGKSSRLVQQEKEVLPAIPSGPSLGDFVFWKGESTTNSPSPAWSTDTKKLPKPTSLRDILMEQEKKVSSVQPQNPMTTPQKPQSTQGTLGSGPSWSLSAASPSKVASPIQINSNAAIQSKYKGDDDLFWGPLDQSKQESKQSDFPHLANQGSWGTKNTPVKGSTSGSLSRQKSMGSRHAEHSLSSSPASAQSSLKGKKDTINKHSEAMDFRDWCESECVRLIGIKDTSFLEFCSKQSRSEAEMLLIENLGSFDPNHEFIDKFLDYKELLPADVLEMAFQSRNDRTATAYSGGDVNFDNAGVGESERDITVGYDGSSKGGGKKKGKKGKKVSPSVLGFNVVSNRIMMGEIQTAED</sequence>
<feature type="region of interest" description="Disordered" evidence="1">
    <location>
        <begin position="445"/>
        <end position="474"/>
    </location>
</feature>
<keyword evidence="4" id="KW-1185">Reference proteome</keyword>
<evidence type="ECO:0000313" key="3">
    <source>
        <dbReference type="EMBL" id="OAY29994.1"/>
    </source>
</evidence>
<dbReference type="PANTHER" id="PTHR47471">
    <property type="entry name" value="GYF DOMAIN-CONTAINING PROTEIN"/>
    <property type="match status" value="1"/>
</dbReference>
<feature type="region of interest" description="Disordered" evidence="1">
    <location>
        <begin position="1353"/>
        <end position="1377"/>
    </location>
</feature>
<dbReference type="InterPro" id="IPR003169">
    <property type="entry name" value="GYF"/>
</dbReference>
<feature type="region of interest" description="Disordered" evidence="1">
    <location>
        <begin position="1078"/>
        <end position="1099"/>
    </location>
</feature>
<dbReference type="SMART" id="SM00444">
    <property type="entry name" value="GYF"/>
    <property type="match status" value="1"/>
</dbReference>
<dbReference type="CDD" id="cd00072">
    <property type="entry name" value="GYF"/>
    <property type="match status" value="1"/>
</dbReference>
<dbReference type="OrthoDB" id="6415790at2759"/>
<feature type="compositionally biased region" description="Low complexity" evidence="1">
    <location>
        <begin position="1643"/>
        <end position="1655"/>
    </location>
</feature>
<evidence type="ECO:0000313" key="4">
    <source>
        <dbReference type="Proteomes" id="UP000091857"/>
    </source>
</evidence>
<evidence type="ECO:0000256" key="1">
    <source>
        <dbReference type="SAM" id="MobiDB-lite"/>
    </source>
</evidence>
<dbReference type="PROSITE" id="PS50829">
    <property type="entry name" value="GYF"/>
    <property type="match status" value="1"/>
</dbReference>
<feature type="compositionally biased region" description="Polar residues" evidence="1">
    <location>
        <begin position="1186"/>
        <end position="1203"/>
    </location>
</feature>
<feature type="region of interest" description="Disordered" evidence="1">
    <location>
        <begin position="1589"/>
        <end position="1660"/>
    </location>
</feature>
<feature type="compositionally biased region" description="Basic and acidic residues" evidence="1">
    <location>
        <begin position="1233"/>
        <end position="1245"/>
    </location>
</feature>
<dbReference type="SUPFAM" id="SSF55277">
    <property type="entry name" value="GYF domain"/>
    <property type="match status" value="1"/>
</dbReference>
<feature type="compositionally biased region" description="Low complexity" evidence="1">
    <location>
        <begin position="46"/>
        <end position="55"/>
    </location>
</feature>
<evidence type="ECO:0000259" key="2">
    <source>
        <dbReference type="PROSITE" id="PS50829"/>
    </source>
</evidence>
<feature type="region of interest" description="Disordered" evidence="1">
    <location>
        <begin position="1490"/>
        <end position="1562"/>
    </location>
</feature>
<dbReference type="Pfam" id="PF02213">
    <property type="entry name" value="GYF"/>
    <property type="match status" value="1"/>
</dbReference>
<feature type="region of interest" description="Disordered" evidence="1">
    <location>
        <begin position="1768"/>
        <end position="1792"/>
    </location>
</feature>
<feature type="region of interest" description="Disordered" evidence="1">
    <location>
        <begin position="1389"/>
        <end position="1413"/>
    </location>
</feature>
<feature type="compositionally biased region" description="Polar residues" evidence="1">
    <location>
        <begin position="23"/>
        <end position="34"/>
    </location>
</feature>
<feature type="compositionally biased region" description="Basic and acidic residues" evidence="1">
    <location>
        <begin position="97"/>
        <end position="223"/>
    </location>
</feature>
<dbReference type="InterPro" id="IPR035445">
    <property type="entry name" value="GYF-like_dom_sf"/>
</dbReference>
<feature type="compositionally biased region" description="Polar residues" evidence="1">
    <location>
        <begin position="1529"/>
        <end position="1562"/>
    </location>
</feature>
<dbReference type="GO" id="GO:0051607">
    <property type="term" value="P:defense response to virus"/>
    <property type="evidence" value="ECO:0000318"/>
    <property type="project" value="GO_Central"/>
</dbReference>
<feature type="compositionally biased region" description="Basic residues" evidence="1">
    <location>
        <begin position="1780"/>
        <end position="1790"/>
    </location>
</feature>
<feature type="region of interest" description="Disordered" evidence="1">
    <location>
        <begin position="1"/>
        <end position="279"/>
    </location>
</feature>
<dbReference type="Gene3D" id="3.30.1490.40">
    <property type="match status" value="1"/>
</dbReference>
<feature type="compositionally biased region" description="Polar residues" evidence="1">
    <location>
        <begin position="824"/>
        <end position="834"/>
    </location>
</feature>
<feature type="compositionally biased region" description="Polar residues" evidence="1">
    <location>
        <begin position="1448"/>
        <end position="1459"/>
    </location>
</feature>
<dbReference type="Proteomes" id="UP000091857">
    <property type="component" value="Chromosome 15"/>
</dbReference>
<reference evidence="4" key="1">
    <citation type="journal article" date="2016" name="Nat. Biotechnol.">
        <title>Sequencing wild and cultivated cassava and related species reveals extensive interspecific hybridization and genetic diversity.</title>
        <authorList>
            <person name="Bredeson J.V."/>
            <person name="Lyons J.B."/>
            <person name="Prochnik S.E."/>
            <person name="Wu G.A."/>
            <person name="Ha C.M."/>
            <person name="Edsinger-Gonzales E."/>
            <person name="Grimwood J."/>
            <person name="Schmutz J."/>
            <person name="Rabbi I.Y."/>
            <person name="Egesi C."/>
            <person name="Nauluvula P."/>
            <person name="Lebot V."/>
            <person name="Ndunguru J."/>
            <person name="Mkamilo G."/>
            <person name="Bart R.S."/>
            <person name="Setter T.L."/>
            <person name="Gleadow R.M."/>
            <person name="Kulakow P."/>
            <person name="Ferguson M.E."/>
            <person name="Rounsley S."/>
            <person name="Rokhsar D.S."/>
        </authorList>
    </citation>
    <scope>NUCLEOTIDE SEQUENCE [LARGE SCALE GENOMIC DNA]</scope>
    <source>
        <strain evidence="4">cv. AM560-2</strain>
    </source>
</reference>
<gene>
    <name evidence="3" type="ORF">MANES_15G188300v8</name>
</gene>
<feature type="compositionally biased region" description="Polar residues" evidence="1">
    <location>
        <begin position="1494"/>
        <end position="1506"/>
    </location>
</feature>
<feature type="compositionally biased region" description="Polar residues" evidence="1">
    <location>
        <begin position="243"/>
        <end position="252"/>
    </location>
</feature>
<feature type="compositionally biased region" description="Polar residues" evidence="1">
    <location>
        <begin position="262"/>
        <end position="272"/>
    </location>
</feature>
<dbReference type="EMBL" id="CM004401">
    <property type="protein sequence ID" value="OAY29994.1"/>
    <property type="molecule type" value="Genomic_DNA"/>
</dbReference>
<accession>A0A2C9UHI1</accession>
<feature type="region of interest" description="Disordered" evidence="1">
    <location>
        <begin position="808"/>
        <end position="845"/>
    </location>
</feature>
<feature type="compositionally biased region" description="Polar residues" evidence="1">
    <location>
        <begin position="1610"/>
        <end position="1635"/>
    </location>
</feature>
<feature type="region of interest" description="Disordered" evidence="1">
    <location>
        <begin position="1425"/>
        <end position="1469"/>
    </location>
</feature>
<feature type="region of interest" description="Disordered" evidence="1">
    <location>
        <begin position="1168"/>
        <end position="1245"/>
    </location>
</feature>
<dbReference type="Gramene" id="Manes.15G188300.1.v8.1">
    <property type="protein sequence ID" value="Manes.15G188300.1.v8.1.CDS"/>
    <property type="gene ID" value="Manes.15G188300.v8.1"/>
</dbReference>
<organism evidence="3 4">
    <name type="scientific">Manihot esculenta</name>
    <name type="common">Cassava</name>
    <name type="synonym">Jatropha manihot</name>
    <dbReference type="NCBI Taxonomy" id="3983"/>
    <lineage>
        <taxon>Eukaryota</taxon>
        <taxon>Viridiplantae</taxon>
        <taxon>Streptophyta</taxon>
        <taxon>Embryophyta</taxon>
        <taxon>Tracheophyta</taxon>
        <taxon>Spermatophyta</taxon>
        <taxon>Magnoliopsida</taxon>
        <taxon>eudicotyledons</taxon>
        <taxon>Gunneridae</taxon>
        <taxon>Pentapetalae</taxon>
        <taxon>rosids</taxon>
        <taxon>fabids</taxon>
        <taxon>Malpighiales</taxon>
        <taxon>Euphorbiaceae</taxon>
        <taxon>Crotonoideae</taxon>
        <taxon>Manihoteae</taxon>
        <taxon>Manihot</taxon>
    </lineage>
</organism>
<feature type="compositionally biased region" description="Basic and acidic residues" evidence="1">
    <location>
        <begin position="445"/>
        <end position="455"/>
    </location>
</feature>
<comment type="caution">
    <text evidence="3">The sequence shown here is derived from an EMBL/GenBank/DDBJ whole genome shotgun (WGS) entry which is preliminary data.</text>
</comment>
<name>A0A2C9UHI1_MANES</name>
<protein>
    <recommendedName>
        <fullName evidence="2">GYF domain-containing protein</fullName>
    </recommendedName>
</protein>
<feature type="compositionally biased region" description="Polar residues" evidence="1">
    <location>
        <begin position="1400"/>
        <end position="1413"/>
    </location>
</feature>